<evidence type="ECO:0000313" key="6">
    <source>
        <dbReference type="Proteomes" id="UP000240653"/>
    </source>
</evidence>
<evidence type="ECO:0000313" key="5">
    <source>
        <dbReference type="EMBL" id="PSJ56276.1"/>
    </source>
</evidence>
<dbReference type="SUPFAM" id="SSF100939">
    <property type="entry name" value="SPOC domain-like"/>
    <property type="match status" value="1"/>
</dbReference>
<dbReference type="GO" id="GO:0003690">
    <property type="term" value="F:double-stranded DNA binding"/>
    <property type="evidence" value="ECO:0007669"/>
    <property type="project" value="UniProtKB-UniRule"/>
</dbReference>
<name>A0A2P7S1D7_9HYPH</name>
<dbReference type="GO" id="GO:0006310">
    <property type="term" value="P:DNA recombination"/>
    <property type="evidence" value="ECO:0007669"/>
    <property type="project" value="UniProtKB-KW"/>
</dbReference>
<dbReference type="AlphaFoldDB" id="A0A2P7S1D7"/>
<evidence type="ECO:0000256" key="2">
    <source>
        <dbReference type="HAMAP-Rule" id="MF_01875"/>
    </source>
</evidence>
<comment type="subunit">
    <text evidence="2">Homodimer. Interacts with LigD.</text>
</comment>
<dbReference type="InterPro" id="IPR016194">
    <property type="entry name" value="SPOC-like_C_dom_sf"/>
</dbReference>
<feature type="domain" description="Ku" evidence="4">
    <location>
        <begin position="56"/>
        <end position="179"/>
    </location>
</feature>
<sequence length="275" mass="30767">MSSVRALWKGFMRLGNVTCGVKIVGAWTEAETIHFRVLNRETMEPVKSEYIDEGTGKPVDAKDQVKGYEVNKNEYLLLEPAEIDTLKPLSNHVLTVESFVDVSEVEAVYRDKPYYLVPADKLATDPFALLREAMRRTGKAALATVVLWQRERHVLIEPLDKGMVMTLLNSPKEIVPEKKAFDEMGTPKIDPEMTEIASMIIDKKVTHFDPSKFEDHYEEALKQLIESKRAGAPPPKPSPQPRENVKDLAGILRKSLEAEGLAPPKGKKSKAKSSG</sequence>
<dbReference type="Gene3D" id="2.40.290.10">
    <property type="match status" value="1"/>
</dbReference>
<feature type="compositionally biased region" description="Basic residues" evidence="3">
    <location>
        <begin position="265"/>
        <end position="275"/>
    </location>
</feature>
<gene>
    <name evidence="2" type="primary">ku</name>
    <name evidence="5" type="ORF">C7I85_25265</name>
</gene>
<dbReference type="PANTHER" id="PTHR41251:SF1">
    <property type="entry name" value="NON-HOMOLOGOUS END JOINING PROTEIN KU"/>
    <property type="match status" value="1"/>
</dbReference>
<accession>A0A2P7S1D7</accession>
<dbReference type="InterPro" id="IPR009187">
    <property type="entry name" value="Prok_Ku"/>
</dbReference>
<dbReference type="SMART" id="SM00559">
    <property type="entry name" value="Ku78"/>
    <property type="match status" value="1"/>
</dbReference>
<protein>
    <recommendedName>
        <fullName evidence="2">Non-homologous end joining protein Ku</fullName>
    </recommendedName>
</protein>
<keyword evidence="2" id="KW-0233">DNA recombination</keyword>
<comment type="similarity">
    <text evidence="2">Belongs to the prokaryotic Ku family.</text>
</comment>
<dbReference type="RefSeq" id="WP_106726766.1">
    <property type="nucleotide sequence ID" value="NZ_PXYL01000019.1"/>
</dbReference>
<keyword evidence="2" id="KW-0234">DNA repair</keyword>
<evidence type="ECO:0000259" key="4">
    <source>
        <dbReference type="SMART" id="SM00559"/>
    </source>
</evidence>
<reference evidence="5 6" key="1">
    <citation type="submission" date="2018-03" db="EMBL/GenBank/DDBJ databases">
        <title>The draft genome of Mesorhizobium soli JCM 19897.</title>
        <authorList>
            <person name="Li L."/>
            <person name="Liu L."/>
            <person name="Liang L."/>
            <person name="Wang T."/>
            <person name="Zhang X."/>
        </authorList>
    </citation>
    <scope>NUCLEOTIDE SEQUENCE [LARGE SCALE GENOMIC DNA]</scope>
    <source>
        <strain evidence="5 6">JCM 19897</strain>
    </source>
</reference>
<dbReference type="PANTHER" id="PTHR41251">
    <property type="entry name" value="NON-HOMOLOGOUS END JOINING PROTEIN KU"/>
    <property type="match status" value="1"/>
</dbReference>
<dbReference type="Pfam" id="PF02735">
    <property type="entry name" value="Ku"/>
    <property type="match status" value="1"/>
</dbReference>
<dbReference type="HAMAP" id="MF_01875">
    <property type="entry name" value="Prokaryotic_Ku"/>
    <property type="match status" value="1"/>
</dbReference>
<evidence type="ECO:0000256" key="3">
    <source>
        <dbReference type="SAM" id="MobiDB-lite"/>
    </source>
</evidence>
<dbReference type="GO" id="GO:0006303">
    <property type="term" value="P:double-strand break repair via nonhomologous end joining"/>
    <property type="evidence" value="ECO:0007669"/>
    <property type="project" value="UniProtKB-UniRule"/>
</dbReference>
<comment type="function">
    <text evidence="2">With LigD forms a non-homologous end joining (NHEJ) DNA repair enzyme, which repairs dsDNA breaks with reduced fidelity. Binds linear dsDNA with 5'- and 3'- overhangs but not closed circular dsDNA nor ssDNA. Recruits and stimulates the ligase activity of LigD.</text>
</comment>
<dbReference type="EMBL" id="PXYL01000019">
    <property type="protein sequence ID" value="PSJ56276.1"/>
    <property type="molecule type" value="Genomic_DNA"/>
</dbReference>
<organism evidence="5 6">
    <name type="scientific">Pseudaminobacter soli</name>
    <name type="common">ex Li et al. 2025</name>
    <dbReference type="NCBI Taxonomy" id="1295366"/>
    <lineage>
        <taxon>Bacteria</taxon>
        <taxon>Pseudomonadati</taxon>
        <taxon>Pseudomonadota</taxon>
        <taxon>Alphaproteobacteria</taxon>
        <taxon>Hyphomicrobiales</taxon>
        <taxon>Phyllobacteriaceae</taxon>
        <taxon>Pseudaminobacter</taxon>
    </lineage>
</organism>
<proteinExistence type="inferred from homology"/>
<dbReference type="Proteomes" id="UP000240653">
    <property type="component" value="Unassembled WGS sequence"/>
</dbReference>
<keyword evidence="2" id="KW-0227">DNA damage</keyword>
<evidence type="ECO:0000256" key="1">
    <source>
        <dbReference type="ARBA" id="ARBA00023125"/>
    </source>
</evidence>
<keyword evidence="1 2" id="KW-0238">DNA-binding</keyword>
<dbReference type="OrthoDB" id="9780854at2"/>
<dbReference type="InterPro" id="IPR006164">
    <property type="entry name" value="DNA_bd_Ku70/Ku80"/>
</dbReference>
<keyword evidence="6" id="KW-1185">Reference proteome</keyword>
<dbReference type="PIRSF" id="PIRSF006493">
    <property type="entry name" value="Prok_Ku"/>
    <property type="match status" value="1"/>
</dbReference>
<feature type="region of interest" description="Disordered" evidence="3">
    <location>
        <begin position="227"/>
        <end position="275"/>
    </location>
</feature>
<dbReference type="NCBIfam" id="TIGR02772">
    <property type="entry name" value="Ku_bact"/>
    <property type="match status" value="1"/>
</dbReference>
<comment type="caution">
    <text evidence="5">The sequence shown here is derived from an EMBL/GenBank/DDBJ whole genome shotgun (WGS) entry which is preliminary data.</text>
</comment>